<dbReference type="WBParaSite" id="jg13144.2">
    <property type="protein sequence ID" value="jg13144.2"/>
    <property type="gene ID" value="jg13144"/>
</dbReference>
<dbReference type="Proteomes" id="UP000887574">
    <property type="component" value="Unplaced"/>
</dbReference>
<protein>
    <submittedName>
        <fullName evidence="3">Uncharacterized protein</fullName>
    </submittedName>
</protein>
<dbReference type="AlphaFoldDB" id="A0A915CVN4"/>
<feature type="compositionally biased region" description="Basic residues" evidence="1">
    <location>
        <begin position="400"/>
        <end position="410"/>
    </location>
</feature>
<evidence type="ECO:0000256" key="1">
    <source>
        <dbReference type="SAM" id="MobiDB-lite"/>
    </source>
</evidence>
<feature type="compositionally biased region" description="Acidic residues" evidence="1">
    <location>
        <begin position="384"/>
        <end position="394"/>
    </location>
</feature>
<organism evidence="2 3">
    <name type="scientific">Ditylenchus dipsaci</name>
    <dbReference type="NCBI Taxonomy" id="166011"/>
    <lineage>
        <taxon>Eukaryota</taxon>
        <taxon>Metazoa</taxon>
        <taxon>Ecdysozoa</taxon>
        <taxon>Nematoda</taxon>
        <taxon>Chromadorea</taxon>
        <taxon>Rhabditida</taxon>
        <taxon>Tylenchina</taxon>
        <taxon>Tylenchomorpha</taxon>
        <taxon>Sphaerularioidea</taxon>
        <taxon>Anguinidae</taxon>
        <taxon>Anguininae</taxon>
        <taxon>Ditylenchus</taxon>
    </lineage>
</organism>
<sequence>MQQSFYPVPAMQLPQFAPMGYHQQQQNLPFVRSAQQHLLENVESFFSPIQLSGNDRLQPFKIQEIAEFGRFEGETEKDWRMWAPKSVAEKSVSAVNEKKNETVLSETSLSSKCASNSEVSVKSLVHRTAVELELVKDDATEDHSEKTVTLQEKEKALVSGSASKDIIAKETAHVALLEEKESYIDESSIDVKTSRKMFEGSGATAIPSDFSVSGGCGKNTKQMVTVSKIGHASPLDGKLDGKVSSVDIAAINRESMCDVDIAGINGESACDIASIKEESSCHIAEINEGSACDIDVELGLESLNINDVEIIHDEKVVSKAEISPAVKEDISPAVLPIVEVDAKKPGPVRDLIVSDNSPKDGSPEKDLAAIAVESTESAKLAELSMDESQGDEGQWEQQKRKPKTPSKAKSRVSSQNVARAGSTPYRANPGRDAGASRGGGPRVPSRNPAR</sequence>
<proteinExistence type="predicted"/>
<feature type="region of interest" description="Disordered" evidence="1">
    <location>
        <begin position="381"/>
        <end position="450"/>
    </location>
</feature>
<evidence type="ECO:0000313" key="2">
    <source>
        <dbReference type="Proteomes" id="UP000887574"/>
    </source>
</evidence>
<reference evidence="3" key="1">
    <citation type="submission" date="2022-11" db="UniProtKB">
        <authorList>
            <consortium name="WormBaseParasite"/>
        </authorList>
    </citation>
    <scope>IDENTIFICATION</scope>
</reference>
<evidence type="ECO:0000313" key="3">
    <source>
        <dbReference type="WBParaSite" id="jg13144.2"/>
    </source>
</evidence>
<name>A0A915CVN4_9BILA</name>
<keyword evidence="2" id="KW-1185">Reference proteome</keyword>
<accession>A0A915CVN4</accession>